<sequence>MARKPPKRQHVDDRPRSGAEPPHKKPKTHSETELEAWSNWIYPPAFWDGLSKLQLTRKAVAEHNRRLRLQQHPSPSLRRCEAHERAEQLAHTLLASGLARFARHGGPNLTDLRGYPHPATNPRPLVAMSAGHSLQSEATKSTDPASTLPTSVTTKTTKTTKTKKSTPYNRDFEVHLTDHGILPVYSSQKPDLTNIQVALAVPRPSLSPSTFSESAFEKFQESNNRAKDEDDVMANVLPTILGTHQPSQASARNTVFRNLAPLTDGTIVPAAPDIYYGAHPEELCRPVREALGSFLIPSTMQEKPLAPNFFVEAKGPEGSAAVATRQARYDGAIGSRAMHILQNHGEEEPKYDNQAYTYSSTYHGGTGTLHLYAHHTTAPTSEGERPKFHMTKIRGFDMTDTRETFVLGATAFRNARDLAKKHRDNFIQAANAPPRTSASRTIETQEGAGCFDWKDSDEELQQSIVTQDEPPSWDDSEEPSQDSVGHRADPSMSFASSCTSIVTGAKRPLQTAVPASPAAGRDRAPKSQKRSRAKRAAGSTTPQTEANESQEDAQ</sequence>
<feature type="region of interest" description="Disordered" evidence="1">
    <location>
        <begin position="425"/>
        <end position="444"/>
    </location>
</feature>
<dbReference type="InterPro" id="IPR057684">
    <property type="entry name" value="DUF7924"/>
</dbReference>
<accession>A0ABP0D3C0</accession>
<feature type="compositionally biased region" description="Basic and acidic residues" evidence="1">
    <location>
        <begin position="9"/>
        <end position="32"/>
    </location>
</feature>
<dbReference type="EMBL" id="CAWUHD010000227">
    <property type="protein sequence ID" value="CAK7238290.1"/>
    <property type="molecule type" value="Genomic_DNA"/>
</dbReference>
<evidence type="ECO:0000259" key="2">
    <source>
        <dbReference type="Pfam" id="PF25545"/>
    </source>
</evidence>
<reference evidence="3 4" key="1">
    <citation type="submission" date="2024-01" db="EMBL/GenBank/DDBJ databases">
        <authorList>
            <person name="Allen C."/>
            <person name="Tagirdzhanova G."/>
        </authorList>
    </citation>
    <scope>NUCLEOTIDE SEQUENCE [LARGE SCALE GENOMIC DNA]</scope>
</reference>
<feature type="compositionally biased region" description="Polar residues" evidence="1">
    <location>
        <begin position="434"/>
        <end position="444"/>
    </location>
</feature>
<evidence type="ECO:0000313" key="3">
    <source>
        <dbReference type="EMBL" id="CAK7238290.1"/>
    </source>
</evidence>
<feature type="domain" description="DUF7924" evidence="2">
    <location>
        <begin position="271"/>
        <end position="403"/>
    </location>
</feature>
<dbReference type="Proteomes" id="UP001642482">
    <property type="component" value="Unassembled WGS sequence"/>
</dbReference>
<feature type="compositionally biased region" description="Acidic residues" evidence="1">
    <location>
        <begin position="471"/>
        <end position="480"/>
    </location>
</feature>
<feature type="compositionally biased region" description="Polar residues" evidence="1">
    <location>
        <begin position="493"/>
        <end position="502"/>
    </location>
</feature>
<feature type="region of interest" description="Disordered" evidence="1">
    <location>
        <begin position="1"/>
        <end position="33"/>
    </location>
</feature>
<feature type="compositionally biased region" description="Polar residues" evidence="1">
    <location>
        <begin position="538"/>
        <end position="547"/>
    </location>
</feature>
<comment type="caution">
    <text evidence="3">The sequence shown here is derived from an EMBL/GenBank/DDBJ whole genome shotgun (WGS) entry which is preliminary data.</text>
</comment>
<feature type="compositionally biased region" description="Basic residues" evidence="1">
    <location>
        <begin position="526"/>
        <end position="535"/>
    </location>
</feature>
<evidence type="ECO:0000256" key="1">
    <source>
        <dbReference type="SAM" id="MobiDB-lite"/>
    </source>
</evidence>
<dbReference type="Pfam" id="PF25545">
    <property type="entry name" value="DUF7924"/>
    <property type="match status" value="1"/>
</dbReference>
<gene>
    <name evidence="3" type="ORF">SEUCBS140593_010516</name>
</gene>
<evidence type="ECO:0000313" key="4">
    <source>
        <dbReference type="Proteomes" id="UP001642482"/>
    </source>
</evidence>
<feature type="region of interest" description="Disordered" evidence="1">
    <location>
        <begin position="466"/>
        <end position="554"/>
    </location>
</feature>
<feature type="region of interest" description="Disordered" evidence="1">
    <location>
        <begin position="131"/>
        <end position="164"/>
    </location>
</feature>
<proteinExistence type="predicted"/>
<organism evidence="3 4">
    <name type="scientific">Sporothrix eucalyptigena</name>
    <dbReference type="NCBI Taxonomy" id="1812306"/>
    <lineage>
        <taxon>Eukaryota</taxon>
        <taxon>Fungi</taxon>
        <taxon>Dikarya</taxon>
        <taxon>Ascomycota</taxon>
        <taxon>Pezizomycotina</taxon>
        <taxon>Sordariomycetes</taxon>
        <taxon>Sordariomycetidae</taxon>
        <taxon>Ophiostomatales</taxon>
        <taxon>Ophiostomataceae</taxon>
        <taxon>Sporothrix</taxon>
    </lineage>
</organism>
<name>A0ABP0D3C0_9PEZI</name>
<keyword evidence="4" id="KW-1185">Reference proteome</keyword>
<feature type="compositionally biased region" description="Polar residues" evidence="1">
    <location>
        <begin position="132"/>
        <end position="149"/>
    </location>
</feature>
<protein>
    <recommendedName>
        <fullName evidence="2">DUF7924 domain-containing protein</fullName>
    </recommendedName>
</protein>